<reference evidence="1" key="1">
    <citation type="journal article" date="2020" name="Stud. Mycol.">
        <title>101 Dothideomycetes genomes: a test case for predicting lifestyles and emergence of pathogens.</title>
        <authorList>
            <person name="Haridas S."/>
            <person name="Albert R."/>
            <person name="Binder M."/>
            <person name="Bloem J."/>
            <person name="Labutti K."/>
            <person name="Salamov A."/>
            <person name="Andreopoulos B."/>
            <person name="Baker S."/>
            <person name="Barry K."/>
            <person name="Bills G."/>
            <person name="Bluhm B."/>
            <person name="Cannon C."/>
            <person name="Castanera R."/>
            <person name="Culley D."/>
            <person name="Daum C."/>
            <person name="Ezra D."/>
            <person name="Gonzalez J."/>
            <person name="Henrissat B."/>
            <person name="Kuo A."/>
            <person name="Liang C."/>
            <person name="Lipzen A."/>
            <person name="Lutzoni F."/>
            <person name="Magnuson J."/>
            <person name="Mondo S."/>
            <person name="Nolan M."/>
            <person name="Ohm R."/>
            <person name="Pangilinan J."/>
            <person name="Park H.-J."/>
            <person name="Ramirez L."/>
            <person name="Alfaro M."/>
            <person name="Sun H."/>
            <person name="Tritt A."/>
            <person name="Yoshinaga Y."/>
            <person name="Zwiers L.-H."/>
            <person name="Turgeon B."/>
            <person name="Goodwin S."/>
            <person name="Spatafora J."/>
            <person name="Crous P."/>
            <person name="Grigoriev I."/>
        </authorList>
    </citation>
    <scope>NUCLEOTIDE SEQUENCE</scope>
    <source>
        <strain evidence="1">CBS 525.71</strain>
    </source>
</reference>
<dbReference type="Proteomes" id="UP000799754">
    <property type="component" value="Unassembled WGS sequence"/>
</dbReference>
<name>A0ACB6RWK9_9PLEO</name>
<evidence type="ECO:0000313" key="2">
    <source>
        <dbReference type="Proteomes" id="UP000799754"/>
    </source>
</evidence>
<gene>
    <name evidence="1" type="ORF">BU25DRAFT_93915</name>
</gene>
<sequence>MWGFDFHQGSTTLMSLAKQTTTIMTSSTSFPPILVFDAVSGEYRDPSDSAGTTAKVDAPTRTVLVTGASGLLGRQVQRQFARAGWRAVGTGLNRINPPDVVKLNILNVKDINSVLDDVKPNVVVHCAANRFPDSCTANPAAARNINVQASRALAEATVARGIFLIYISTDYVFPGRPGEAPYKSTSDPDPPNVYGRTKLEGERAVLDVATQANARNKAVVIRVPVLYGSCDEPKESAVNVLMSQLWAAQKLSSSEPKIQVDDYALRFPTNTEDVGRVCRDVSDFYPSTENAGRVLPKILQFSSEDQMTKWQIVQTFAEITGLPLDNLAPSKPEDEPSDGTTRPYDCHLDTSELKDLGIDASTVGFREWWSKELGVFQR</sequence>
<keyword evidence="2" id="KW-1185">Reference proteome</keyword>
<dbReference type="EMBL" id="MU006721">
    <property type="protein sequence ID" value="KAF2626306.1"/>
    <property type="molecule type" value="Genomic_DNA"/>
</dbReference>
<accession>A0ACB6RWK9</accession>
<evidence type="ECO:0000313" key="1">
    <source>
        <dbReference type="EMBL" id="KAF2626306.1"/>
    </source>
</evidence>
<protein>
    <submittedName>
        <fullName evidence="1">NAD(P)-binding protein</fullName>
    </submittedName>
</protein>
<comment type="caution">
    <text evidence="1">The sequence shown here is derived from an EMBL/GenBank/DDBJ whole genome shotgun (WGS) entry which is preliminary data.</text>
</comment>
<organism evidence="1 2">
    <name type="scientific">Macroventuria anomochaeta</name>
    <dbReference type="NCBI Taxonomy" id="301207"/>
    <lineage>
        <taxon>Eukaryota</taxon>
        <taxon>Fungi</taxon>
        <taxon>Dikarya</taxon>
        <taxon>Ascomycota</taxon>
        <taxon>Pezizomycotina</taxon>
        <taxon>Dothideomycetes</taxon>
        <taxon>Pleosporomycetidae</taxon>
        <taxon>Pleosporales</taxon>
        <taxon>Pleosporineae</taxon>
        <taxon>Didymellaceae</taxon>
        <taxon>Macroventuria</taxon>
    </lineage>
</organism>
<proteinExistence type="predicted"/>